<sequence length="111" mass="12951">MRFIPLLFILIISIFAGLYIIKNISKFTDRHFDLISLVYLIFLGMILFSPISFDGLSVYLMPAGIGHVNLHELDIFEIRKLQEQVSHLSKNKYEIYQYQKSTFLNSTETSE</sequence>
<dbReference type="RefSeq" id="WP_153522793.1">
    <property type="nucleotide sequence ID" value="NZ_VDFO01000060.1"/>
</dbReference>
<protein>
    <submittedName>
        <fullName evidence="2">Uncharacterized protein</fullName>
    </submittedName>
</protein>
<keyword evidence="1" id="KW-0472">Membrane</keyword>
<evidence type="ECO:0000313" key="3">
    <source>
        <dbReference type="Proteomes" id="UP000371423"/>
    </source>
</evidence>
<gene>
    <name evidence="2" type="ORF">FHL05_11740</name>
</gene>
<feature type="transmembrane region" description="Helical" evidence="1">
    <location>
        <begin position="6"/>
        <end position="22"/>
    </location>
</feature>
<keyword evidence="1" id="KW-0812">Transmembrane</keyword>
<reference evidence="2 3" key="1">
    <citation type="journal article" date="2019" name="Syst. Appl. Microbiol.">
        <title>Polyphasic characterization of two novel Lactobacillus spp. isolated from blown salami packages: Description of Lactobacillus halodurans sp. nov. and Lactobacillus salsicarnum sp. nov.</title>
        <authorList>
            <person name="Schuster J.A."/>
            <person name="Klingl A."/>
            <person name="Vogel R.F."/>
            <person name="Ehrmann M.A."/>
        </authorList>
    </citation>
    <scope>NUCLEOTIDE SEQUENCE [LARGE SCALE GENOMIC DNA]</scope>
    <source>
        <strain evidence="2 3">TMW 1.1920</strain>
    </source>
</reference>
<evidence type="ECO:0000313" key="2">
    <source>
        <dbReference type="EMBL" id="MQS98526.1"/>
    </source>
</evidence>
<organism evidence="2 3">
    <name type="scientific">Companilactobacillus halodurans</name>
    <dbReference type="NCBI Taxonomy" id="2584183"/>
    <lineage>
        <taxon>Bacteria</taxon>
        <taxon>Bacillati</taxon>
        <taxon>Bacillota</taxon>
        <taxon>Bacilli</taxon>
        <taxon>Lactobacillales</taxon>
        <taxon>Lactobacillaceae</taxon>
        <taxon>Companilactobacillus</taxon>
    </lineage>
</organism>
<dbReference type="OrthoDB" id="2319376at2"/>
<feature type="transmembrane region" description="Helical" evidence="1">
    <location>
        <begin position="34"/>
        <end position="53"/>
    </location>
</feature>
<comment type="caution">
    <text evidence="2">The sequence shown here is derived from an EMBL/GenBank/DDBJ whole genome shotgun (WGS) entry which is preliminary data.</text>
</comment>
<dbReference type="Proteomes" id="UP000371423">
    <property type="component" value="Unassembled WGS sequence"/>
</dbReference>
<evidence type="ECO:0000256" key="1">
    <source>
        <dbReference type="SAM" id="Phobius"/>
    </source>
</evidence>
<keyword evidence="1" id="KW-1133">Transmembrane helix</keyword>
<keyword evidence="3" id="KW-1185">Reference proteome</keyword>
<accession>A0A5P0ZZK7</accession>
<proteinExistence type="predicted"/>
<dbReference type="EMBL" id="VDFO01000060">
    <property type="protein sequence ID" value="MQS98526.1"/>
    <property type="molecule type" value="Genomic_DNA"/>
</dbReference>
<name>A0A5P0ZZK7_9LACO</name>
<dbReference type="AlphaFoldDB" id="A0A5P0ZZK7"/>